<dbReference type="OrthoDB" id="264572at2759"/>
<evidence type="ECO:0000256" key="1">
    <source>
        <dbReference type="SAM" id="MobiDB-lite"/>
    </source>
</evidence>
<accession>A0A0N1J5H2</accession>
<proteinExistence type="predicted"/>
<dbReference type="RefSeq" id="XP_015664833.1">
    <property type="nucleotide sequence ID" value="XM_015796825.1"/>
</dbReference>
<feature type="region of interest" description="Disordered" evidence="1">
    <location>
        <begin position="502"/>
        <end position="542"/>
    </location>
</feature>
<name>A0A0N1J5H2_LEPPY</name>
<dbReference type="VEuPathDB" id="TriTrypDB:LpyrH10_01_5770"/>
<gene>
    <name evidence="2" type="ORF">ABB37_00577</name>
</gene>
<keyword evidence="3" id="KW-1185">Reference proteome</keyword>
<feature type="region of interest" description="Disordered" evidence="1">
    <location>
        <begin position="420"/>
        <end position="458"/>
    </location>
</feature>
<dbReference type="GeneID" id="26900874"/>
<dbReference type="AlphaFoldDB" id="A0A0N1J5H2"/>
<dbReference type="OMA" id="VHTNCLG"/>
<feature type="compositionally biased region" description="Polar residues" evidence="1">
    <location>
        <begin position="434"/>
        <end position="451"/>
    </location>
</feature>
<comment type="caution">
    <text evidence="2">The sequence shown here is derived from an EMBL/GenBank/DDBJ whole genome shotgun (WGS) entry which is preliminary data.</text>
</comment>
<reference evidence="2 3" key="1">
    <citation type="submission" date="2015-07" db="EMBL/GenBank/DDBJ databases">
        <title>High-quality genome of monoxenous trypanosomatid Leptomonas pyrrhocoris.</title>
        <authorList>
            <person name="Flegontov P."/>
            <person name="Butenko A."/>
            <person name="Firsov S."/>
            <person name="Vlcek C."/>
            <person name="Logacheva M.D."/>
            <person name="Field M."/>
            <person name="Filatov D."/>
            <person name="Flegontova O."/>
            <person name="Gerasimov E."/>
            <person name="Jackson A.P."/>
            <person name="Kelly S."/>
            <person name="Opperdoes F."/>
            <person name="O'Reilly A."/>
            <person name="Votypka J."/>
            <person name="Yurchenko V."/>
            <person name="Lukes J."/>
        </authorList>
    </citation>
    <scope>NUCLEOTIDE SEQUENCE [LARGE SCALE GENOMIC DNA]</scope>
    <source>
        <strain evidence="2">H10</strain>
    </source>
</reference>
<evidence type="ECO:0000313" key="3">
    <source>
        <dbReference type="Proteomes" id="UP000037923"/>
    </source>
</evidence>
<protein>
    <submittedName>
        <fullName evidence="2">Uncharacterized protein</fullName>
    </submittedName>
</protein>
<dbReference type="Proteomes" id="UP000037923">
    <property type="component" value="Unassembled WGS sequence"/>
</dbReference>
<dbReference type="EMBL" id="LGTL01000001">
    <property type="protein sequence ID" value="KPA86394.1"/>
    <property type="molecule type" value="Genomic_DNA"/>
</dbReference>
<organism evidence="2 3">
    <name type="scientific">Leptomonas pyrrhocoris</name>
    <name type="common">Firebug parasite</name>
    <dbReference type="NCBI Taxonomy" id="157538"/>
    <lineage>
        <taxon>Eukaryota</taxon>
        <taxon>Discoba</taxon>
        <taxon>Euglenozoa</taxon>
        <taxon>Kinetoplastea</taxon>
        <taxon>Metakinetoplastina</taxon>
        <taxon>Trypanosomatida</taxon>
        <taxon>Trypanosomatidae</taxon>
        <taxon>Leishmaniinae</taxon>
        <taxon>Leptomonas</taxon>
    </lineage>
</organism>
<sequence>MKFCRVFKMGREEESAYELTLRRLLDTHSHFSSWEAMIAEEEDPSLSSSRVCTFCPAAPEWSLLEVWLLAATAEHPRKNIADLENTSDEAAGRRWTRFLGLWISLRLAGLIASRDTKSDAFWTMTHREIESYEQCFLYTAWPLLDVHQRLRLRSRIARLRKSCQKALPQLNTSSKADSDTAATAVAEDDGYESACFVLCNSAMRAAQCVAREYLRITWDILDPKQIPEVVDSRLRILFSTPQLLQQRNHEYTTTASALAASGVVHTNCMTELLPTLQRTHLQDHTADHTYRVWMRAVRTALLQIGYNLVVKTRAAMIDFCYFLVPALMDFEACVMLCEVMEREKASTAAAANGAAAPGDAEESEKRRQLRRTMAALLQATQDFYEDTIDDILVGYRKNCIRTASPPRQLTATAVEAPANPLAPCTPPAPPKGFATSNPSFRGTLPTSTTEGGSEAAQPELSLSREAYVVLIEVVEPTCDLLRRYPAETNFQQKEPVIDVAARRKSSGNSDCPEHPQGQDGCCGNAVHTTGEDAAPSTSQLDPSPVKQSFVTFFERKVAGCFTDALYATRSRSASAKVQEQAVMDAHLVSTYLSAALRR</sequence>
<evidence type="ECO:0000313" key="2">
    <source>
        <dbReference type="EMBL" id="KPA86394.1"/>
    </source>
</evidence>